<accession>A0AA86PJ11</accession>
<organism evidence="1">
    <name type="scientific">Hexamita inflata</name>
    <dbReference type="NCBI Taxonomy" id="28002"/>
    <lineage>
        <taxon>Eukaryota</taxon>
        <taxon>Metamonada</taxon>
        <taxon>Diplomonadida</taxon>
        <taxon>Hexamitidae</taxon>
        <taxon>Hexamitinae</taxon>
        <taxon>Hexamita</taxon>
    </lineage>
</organism>
<name>A0AA86PJ11_9EUKA</name>
<sequence>MPGKYFSDAQIVQKYPDDVTKGYKEYHDCRKAIQKRKQKISLNHQTQTMILISHTMHSFKGLCWMMKCLTKLQRQSLQIKIINMPSNMMHATNATSATKMLK</sequence>
<reference evidence="1" key="1">
    <citation type="submission" date="2023-06" db="EMBL/GenBank/DDBJ databases">
        <authorList>
            <person name="Kurt Z."/>
        </authorList>
    </citation>
    <scope>NUCLEOTIDE SEQUENCE</scope>
</reference>
<keyword evidence="3" id="KW-1185">Reference proteome</keyword>
<dbReference type="AlphaFoldDB" id="A0AA86PJ11"/>
<protein>
    <submittedName>
        <fullName evidence="2">Hypothetical_protein</fullName>
    </submittedName>
</protein>
<dbReference type="Proteomes" id="UP001642409">
    <property type="component" value="Unassembled WGS sequence"/>
</dbReference>
<evidence type="ECO:0000313" key="1">
    <source>
        <dbReference type="EMBL" id="CAI9939368.1"/>
    </source>
</evidence>
<evidence type="ECO:0000313" key="3">
    <source>
        <dbReference type="Proteomes" id="UP001642409"/>
    </source>
</evidence>
<gene>
    <name evidence="2" type="ORF">HINF_LOCUS22557</name>
    <name evidence="1" type="ORF">HINF_LOCUS27013</name>
</gene>
<evidence type="ECO:0000313" key="2">
    <source>
        <dbReference type="EMBL" id="CAL6011179.1"/>
    </source>
</evidence>
<dbReference type="EMBL" id="CAXDID020000063">
    <property type="protein sequence ID" value="CAL6011179.1"/>
    <property type="molecule type" value="Genomic_DNA"/>
</dbReference>
<reference evidence="2 3" key="2">
    <citation type="submission" date="2024-07" db="EMBL/GenBank/DDBJ databases">
        <authorList>
            <person name="Akdeniz Z."/>
        </authorList>
    </citation>
    <scope>NUCLEOTIDE SEQUENCE [LARGE SCALE GENOMIC DNA]</scope>
</reference>
<dbReference type="EMBL" id="CATOUU010000664">
    <property type="protein sequence ID" value="CAI9939368.1"/>
    <property type="molecule type" value="Genomic_DNA"/>
</dbReference>
<comment type="caution">
    <text evidence="1">The sequence shown here is derived from an EMBL/GenBank/DDBJ whole genome shotgun (WGS) entry which is preliminary data.</text>
</comment>
<proteinExistence type="predicted"/>